<organism evidence="1 2">
    <name type="scientific">Lasiodiplodia mahajangana</name>
    <dbReference type="NCBI Taxonomy" id="1108764"/>
    <lineage>
        <taxon>Eukaryota</taxon>
        <taxon>Fungi</taxon>
        <taxon>Dikarya</taxon>
        <taxon>Ascomycota</taxon>
        <taxon>Pezizomycotina</taxon>
        <taxon>Dothideomycetes</taxon>
        <taxon>Dothideomycetes incertae sedis</taxon>
        <taxon>Botryosphaeriales</taxon>
        <taxon>Botryosphaeriaceae</taxon>
        <taxon>Lasiodiplodia</taxon>
    </lineage>
</organism>
<evidence type="ECO:0000313" key="1">
    <source>
        <dbReference type="EMBL" id="KAJ8130068.1"/>
    </source>
</evidence>
<dbReference type="EMBL" id="JAPUUL010000589">
    <property type="protein sequence ID" value="KAJ8130068.1"/>
    <property type="molecule type" value="Genomic_DNA"/>
</dbReference>
<sequence length="439" mass="49576">MMRLGNVHLTSTTQFILPITQYAVLTMRLIKVDDSGLTLTKEYAHGDKIPPYAILSHTWGHKDDEIYMRDIQDIKFRQKAAYRKLLFCSTRATSDGLQHFWIDTCCIDQANTVELTRAINSMFKWYKNAAKCYVYLSDVPRTNDTPPVTSSFVPRPRSWEPAFRASRWFTRGWTLQELLAPQVVEFISSDGVKLGDKVSLEDEIHQITGIDLDALRGSDLSDFSFEKRMSWVEGRQTKEEEDIVYSLLGIFGVFLPLIYGEGKDHAHRRLRAEIERLPVASQSSSSISTPTTVKSWTTATTTTTTTNDSRASTPATVRSPSWARSAESSQKSSVVICDKCGEPGHYANDVHCYKCGKYGHYANQPHCYTCGEFGHYAAEHRSKSYTSDICSKCGEYGHTAQDVHCYRCGVYGHYKPDCQEEDDDDDDSEGYTSGDSDGY</sequence>
<protein>
    <submittedName>
        <fullName evidence="1">Uncharacterized protein</fullName>
    </submittedName>
</protein>
<evidence type="ECO:0000313" key="2">
    <source>
        <dbReference type="Proteomes" id="UP001153332"/>
    </source>
</evidence>
<gene>
    <name evidence="1" type="ORF">O1611_g3562</name>
</gene>
<name>A0ACC2JRE3_9PEZI</name>
<accession>A0ACC2JRE3</accession>
<comment type="caution">
    <text evidence="1">The sequence shown here is derived from an EMBL/GenBank/DDBJ whole genome shotgun (WGS) entry which is preliminary data.</text>
</comment>
<proteinExistence type="predicted"/>
<keyword evidence="2" id="KW-1185">Reference proteome</keyword>
<dbReference type="Proteomes" id="UP001153332">
    <property type="component" value="Unassembled WGS sequence"/>
</dbReference>
<reference evidence="1" key="1">
    <citation type="submission" date="2022-12" db="EMBL/GenBank/DDBJ databases">
        <title>Genome Sequence of Lasiodiplodia mahajangana.</title>
        <authorList>
            <person name="Buettner E."/>
        </authorList>
    </citation>
    <scope>NUCLEOTIDE SEQUENCE</scope>
    <source>
        <strain evidence="1">VT137</strain>
    </source>
</reference>